<reference evidence="1" key="2">
    <citation type="submission" date="2015-06" db="EMBL/GenBank/DDBJ databases">
        <title>Environmentally co-occuring mercury resistance plasmids are genetically and phenotypically diverse and confer variable context-dependent fitness effects.</title>
        <authorList>
            <person name="Hall J.P.J."/>
            <person name="Harrison E."/>
            <person name="Lilley A.K."/>
            <person name="Paterson S."/>
            <person name="Spiers A.J."/>
            <person name="Brockhurst M.A."/>
        </authorList>
    </citation>
    <scope>NUCLEOTIDE SEQUENCE [LARGE SCALE GENOMIC DNA]</scope>
    <source>
        <strain evidence="1">SBW25</strain>
        <plasmid evidence="1">pQBR57</plasmid>
    </source>
</reference>
<sequence>MDIQKLRKEFAIRAADFRDSFIDSTPSKVSLDKFAEGVAKELDEKQVLLDKMFALFDEQGIGMIYKNSQRQYGFVLPDAGEEGAFRYQLFDAKGFFAHSTFTTAEEALVELCCNGYTELAPADTLEKFAATREWKLSMEKLALRTAVQDGKYTWQEAERRYALLESKYDPDLWVA</sequence>
<dbReference type="EMBL" id="LN713926">
    <property type="protein sequence ID" value="CEK41963.1"/>
    <property type="molecule type" value="Genomic_DNA"/>
</dbReference>
<reference evidence="1" key="1">
    <citation type="submission" date="2014-12" db="EMBL/GenBank/DDBJ databases">
        <authorList>
            <person name="Hall J."/>
        </authorList>
    </citation>
    <scope>NUCLEOTIDE SEQUENCE [LARGE SCALE GENOMIC DNA]</scope>
    <source>
        <strain evidence="1">SBW25</strain>
        <plasmid evidence="1">pQBR57</plasmid>
    </source>
</reference>
<dbReference type="AlphaFoldDB" id="A0A0G4E4P3"/>
<keyword evidence="1" id="KW-0614">Plasmid</keyword>
<gene>
    <name evidence="1" type="ORF">PQBR57_0010</name>
</gene>
<evidence type="ECO:0000313" key="1">
    <source>
        <dbReference type="EMBL" id="CEK41963.1"/>
    </source>
</evidence>
<accession>A0A0G4E4P3</accession>
<geneLocation type="plasmid" evidence="1">
    <name>pQBR57</name>
</geneLocation>
<organism evidence="1">
    <name type="scientific">Pseudomonas fluorescens (strain SBW25)</name>
    <dbReference type="NCBI Taxonomy" id="216595"/>
    <lineage>
        <taxon>Bacteria</taxon>
        <taxon>Pseudomonadati</taxon>
        <taxon>Pseudomonadota</taxon>
        <taxon>Gammaproteobacteria</taxon>
        <taxon>Pseudomonadales</taxon>
        <taxon>Pseudomonadaceae</taxon>
        <taxon>Pseudomonas</taxon>
    </lineage>
</organism>
<name>A0A0G4E4P3_PSEFS</name>
<proteinExistence type="predicted"/>
<protein>
    <submittedName>
        <fullName evidence="1">Uncharacterized protein</fullName>
    </submittedName>
</protein>
<dbReference type="RefSeq" id="WP_192963188.1">
    <property type="nucleotide sequence ID" value="NZ_LN713926.1"/>
</dbReference>